<keyword evidence="3" id="KW-0804">Transcription</keyword>
<evidence type="ECO:0000256" key="1">
    <source>
        <dbReference type="ARBA" id="ARBA00023015"/>
    </source>
</evidence>
<dbReference type="InterPro" id="IPR018356">
    <property type="entry name" value="Tscrpt_reg_HTH_DeoR_CS"/>
</dbReference>
<name>A0A949JZ74_9FIRM</name>
<keyword evidence="1" id="KW-0805">Transcription regulation</keyword>
<dbReference type="SUPFAM" id="SSF46785">
    <property type="entry name" value="Winged helix' DNA-binding domain"/>
    <property type="match status" value="1"/>
</dbReference>
<dbReference type="PRINTS" id="PR00037">
    <property type="entry name" value="HTHLACR"/>
</dbReference>
<keyword evidence="6" id="KW-1185">Reference proteome</keyword>
<dbReference type="Pfam" id="PF08220">
    <property type="entry name" value="HTH_DeoR"/>
    <property type="match status" value="1"/>
</dbReference>
<dbReference type="InterPro" id="IPR050313">
    <property type="entry name" value="Carb_Metab_HTH_regulators"/>
</dbReference>
<proteinExistence type="predicted"/>
<evidence type="ECO:0000256" key="3">
    <source>
        <dbReference type="ARBA" id="ARBA00023163"/>
    </source>
</evidence>
<dbReference type="InterPro" id="IPR001034">
    <property type="entry name" value="DeoR_HTH"/>
</dbReference>
<evidence type="ECO:0000313" key="5">
    <source>
        <dbReference type="EMBL" id="MBU9737294.1"/>
    </source>
</evidence>
<dbReference type="PANTHER" id="PTHR30363">
    <property type="entry name" value="HTH-TYPE TRANSCRIPTIONAL REGULATOR SRLR-RELATED"/>
    <property type="match status" value="1"/>
</dbReference>
<dbReference type="Proteomes" id="UP000712157">
    <property type="component" value="Unassembled WGS sequence"/>
</dbReference>
<dbReference type="EMBL" id="JAHQCW010000018">
    <property type="protein sequence ID" value="MBU9737294.1"/>
    <property type="molecule type" value="Genomic_DNA"/>
</dbReference>
<dbReference type="GO" id="GO:0003700">
    <property type="term" value="F:DNA-binding transcription factor activity"/>
    <property type="evidence" value="ECO:0007669"/>
    <property type="project" value="InterPro"/>
</dbReference>
<dbReference type="InterPro" id="IPR014036">
    <property type="entry name" value="DeoR-like_C"/>
</dbReference>
<accession>A0A949JZ74</accession>
<dbReference type="GO" id="GO:0003677">
    <property type="term" value="F:DNA binding"/>
    <property type="evidence" value="ECO:0007669"/>
    <property type="project" value="UniProtKB-KW"/>
</dbReference>
<evidence type="ECO:0000259" key="4">
    <source>
        <dbReference type="PROSITE" id="PS51000"/>
    </source>
</evidence>
<dbReference type="AlphaFoldDB" id="A0A949JZ74"/>
<dbReference type="SMART" id="SM01134">
    <property type="entry name" value="DeoRC"/>
    <property type="match status" value="1"/>
</dbReference>
<sequence length="265" mass="30087">MVFQIERLEKIKQILTEQKSADVIWLSSYLKVSEVTIRRDLEKLESEGFLKRTYGGAILNNDTAGSSQTGQAQQMQSVVKPVLISDSARDLGEICLTLVEDYDVIFLGRGESNRALAERLYERTGVVVFTNSLMVLQIMEHDRKNKVILTGGEVDYVKKVMSNSSIGIPFPDIRVNKAFLHIQGADLEYGLTVNEQEDAWIYREIKSKSRNMVVIMEGKVFDKIGLIKVDDICGGDYVVTDSSIPEDYKRCFYKNGIRLHQKFDL</sequence>
<organism evidence="5 6">
    <name type="scientific">Diplocloster agilis</name>
    <dbReference type="NCBI Taxonomy" id="2850323"/>
    <lineage>
        <taxon>Bacteria</taxon>
        <taxon>Bacillati</taxon>
        <taxon>Bacillota</taxon>
        <taxon>Clostridia</taxon>
        <taxon>Lachnospirales</taxon>
        <taxon>Lachnospiraceae</taxon>
        <taxon>Diplocloster</taxon>
    </lineage>
</organism>
<keyword evidence="2 5" id="KW-0238">DNA-binding</keyword>
<comment type="caution">
    <text evidence="5">The sequence shown here is derived from an EMBL/GenBank/DDBJ whole genome shotgun (WGS) entry which is preliminary data.</text>
</comment>
<evidence type="ECO:0000256" key="2">
    <source>
        <dbReference type="ARBA" id="ARBA00023125"/>
    </source>
</evidence>
<gene>
    <name evidence="5" type="ORF">KTH89_12160</name>
</gene>
<dbReference type="Pfam" id="PF00455">
    <property type="entry name" value="DeoRC"/>
    <property type="match status" value="1"/>
</dbReference>
<feature type="domain" description="HTH deoR-type" evidence="4">
    <location>
        <begin position="4"/>
        <end position="59"/>
    </location>
</feature>
<dbReference type="Gene3D" id="1.10.10.10">
    <property type="entry name" value="Winged helix-like DNA-binding domain superfamily/Winged helix DNA-binding domain"/>
    <property type="match status" value="1"/>
</dbReference>
<evidence type="ECO:0000313" key="6">
    <source>
        <dbReference type="Proteomes" id="UP000712157"/>
    </source>
</evidence>
<dbReference type="PROSITE" id="PS51000">
    <property type="entry name" value="HTH_DEOR_2"/>
    <property type="match status" value="1"/>
</dbReference>
<dbReference type="InterPro" id="IPR036388">
    <property type="entry name" value="WH-like_DNA-bd_sf"/>
</dbReference>
<dbReference type="InterPro" id="IPR037171">
    <property type="entry name" value="NagB/RpiA_transferase-like"/>
</dbReference>
<dbReference type="PANTHER" id="PTHR30363:SF44">
    <property type="entry name" value="AGA OPERON TRANSCRIPTIONAL REPRESSOR-RELATED"/>
    <property type="match status" value="1"/>
</dbReference>
<protein>
    <submittedName>
        <fullName evidence="5">DeoR/GlpR family DNA-binding transcription regulator</fullName>
    </submittedName>
</protein>
<dbReference type="PROSITE" id="PS00894">
    <property type="entry name" value="HTH_DEOR_1"/>
    <property type="match status" value="1"/>
</dbReference>
<dbReference type="SUPFAM" id="SSF100950">
    <property type="entry name" value="NagB/RpiA/CoA transferase-like"/>
    <property type="match status" value="1"/>
</dbReference>
<dbReference type="SMART" id="SM00420">
    <property type="entry name" value="HTH_DEOR"/>
    <property type="match status" value="1"/>
</dbReference>
<dbReference type="InterPro" id="IPR036390">
    <property type="entry name" value="WH_DNA-bd_sf"/>
</dbReference>
<reference evidence="5" key="1">
    <citation type="submission" date="2021-06" db="EMBL/GenBank/DDBJ databases">
        <title>Description of novel taxa of the family Lachnospiraceae.</title>
        <authorList>
            <person name="Chaplin A.V."/>
            <person name="Sokolova S.R."/>
            <person name="Pikina A.P."/>
            <person name="Korzhanova M."/>
            <person name="Belova V."/>
            <person name="Korostin D."/>
            <person name="Efimov B.A."/>
        </authorList>
    </citation>
    <scope>NUCLEOTIDE SEQUENCE</scope>
    <source>
        <strain evidence="5">ASD5720</strain>
    </source>
</reference>